<evidence type="ECO:0000256" key="2">
    <source>
        <dbReference type="ARBA" id="ARBA00022692"/>
    </source>
</evidence>
<evidence type="ECO:0000256" key="10">
    <source>
        <dbReference type="SAM" id="SignalP"/>
    </source>
</evidence>
<sequence>MKFSLFALALAAFTGAVSAAEPQQNINPEKVAQDESDPTSLLNFDLSYIIENQPELGVQQVLEILNSDPLSIYYTLVNNEEHDITVMGLGGVFLSPLNGEPVVNITASSIGPIVIKSGEKDEFRQKVNLDMDTGNYVLVPNVYAAYQGKMKVVDARQQMVSVTEVPLSLLNPQLLFVELVMLAVVAGLVQFFYPSFLSNYFKGTAPVKVPRAGKSSGSSTAYDPNWIPKSHLSTTKKTKTRKAY</sequence>
<dbReference type="KEGG" id="asau:88171962"/>
<evidence type="ECO:0000256" key="3">
    <source>
        <dbReference type="ARBA" id="ARBA00022729"/>
    </source>
</evidence>
<evidence type="ECO:0000313" key="11">
    <source>
        <dbReference type="EMBL" id="WPK23652.1"/>
    </source>
</evidence>
<dbReference type="RefSeq" id="XP_062876038.1">
    <property type="nucleotide sequence ID" value="XM_063019968.1"/>
</dbReference>
<evidence type="ECO:0000256" key="4">
    <source>
        <dbReference type="ARBA" id="ARBA00022824"/>
    </source>
</evidence>
<feature type="chain" id="PRO_5043713418" description="Increased recombination centers protein 22" evidence="10">
    <location>
        <begin position="20"/>
        <end position="244"/>
    </location>
</feature>
<dbReference type="AlphaFoldDB" id="A0AAX4H6N8"/>
<name>A0AAX4H6N8_9ASCO</name>
<protein>
    <recommendedName>
        <fullName evidence="13">Increased recombination centers protein 22</fullName>
    </recommendedName>
</protein>
<dbReference type="Pfam" id="PF03896">
    <property type="entry name" value="TRAP_alpha"/>
    <property type="match status" value="1"/>
</dbReference>
<keyword evidence="3 10" id="KW-0732">Signal</keyword>
<proteinExistence type="inferred from homology"/>
<dbReference type="PANTHER" id="PTHR12924">
    <property type="entry name" value="TRANSLOCON-ASSOCIATED PROTEIN, ALPHA SUBUNIT"/>
    <property type="match status" value="1"/>
</dbReference>
<dbReference type="EMBL" id="CP138894">
    <property type="protein sequence ID" value="WPK23652.1"/>
    <property type="molecule type" value="Genomic_DNA"/>
</dbReference>
<evidence type="ECO:0008006" key="13">
    <source>
        <dbReference type="Google" id="ProtNLM"/>
    </source>
</evidence>
<evidence type="ECO:0000256" key="6">
    <source>
        <dbReference type="ARBA" id="ARBA00023136"/>
    </source>
</evidence>
<keyword evidence="12" id="KW-1185">Reference proteome</keyword>
<feature type="signal peptide" evidence="10">
    <location>
        <begin position="1"/>
        <end position="19"/>
    </location>
</feature>
<keyword evidence="4" id="KW-0256">Endoplasmic reticulum</keyword>
<accession>A0AAX4H6N8</accession>
<evidence type="ECO:0000256" key="7">
    <source>
        <dbReference type="ARBA" id="ARBA00037565"/>
    </source>
</evidence>
<evidence type="ECO:0000256" key="8">
    <source>
        <dbReference type="ARBA" id="ARBA00038311"/>
    </source>
</evidence>
<dbReference type="GeneID" id="88171962"/>
<keyword evidence="2 9" id="KW-0812">Transmembrane</keyword>
<dbReference type="GO" id="GO:0005789">
    <property type="term" value="C:endoplasmic reticulum membrane"/>
    <property type="evidence" value="ECO:0007669"/>
    <property type="project" value="UniProtKB-SubCell"/>
</dbReference>
<keyword evidence="5 9" id="KW-1133">Transmembrane helix</keyword>
<evidence type="ECO:0000313" key="12">
    <source>
        <dbReference type="Proteomes" id="UP001338582"/>
    </source>
</evidence>
<comment type="similarity">
    <text evidence="8">Belongs to the IRC22 family.</text>
</comment>
<feature type="transmembrane region" description="Helical" evidence="9">
    <location>
        <begin position="174"/>
        <end position="193"/>
    </location>
</feature>
<comment type="subcellular location">
    <subcellularLocation>
        <location evidence="1">Endoplasmic reticulum membrane</location>
        <topology evidence="1">Single-pass type I membrane protein</topology>
    </subcellularLocation>
</comment>
<evidence type="ECO:0000256" key="1">
    <source>
        <dbReference type="ARBA" id="ARBA00004115"/>
    </source>
</evidence>
<comment type="function">
    <text evidence="7">Is probably involved in a pathway contributing to genomic integrity.</text>
</comment>
<dbReference type="PANTHER" id="PTHR12924:SF0">
    <property type="entry name" value="TRANSLOCON-ASSOCIATED PROTEIN SUBUNIT ALPHA"/>
    <property type="match status" value="1"/>
</dbReference>
<dbReference type="Proteomes" id="UP001338582">
    <property type="component" value="Chromosome 1"/>
</dbReference>
<organism evidence="11 12">
    <name type="scientific">Australozyma saopauloensis</name>
    <dbReference type="NCBI Taxonomy" id="291208"/>
    <lineage>
        <taxon>Eukaryota</taxon>
        <taxon>Fungi</taxon>
        <taxon>Dikarya</taxon>
        <taxon>Ascomycota</taxon>
        <taxon>Saccharomycotina</taxon>
        <taxon>Pichiomycetes</taxon>
        <taxon>Metschnikowiaceae</taxon>
        <taxon>Australozyma</taxon>
    </lineage>
</organism>
<gene>
    <name evidence="11" type="ORF">PUMCH_000894</name>
</gene>
<evidence type="ECO:0000256" key="5">
    <source>
        <dbReference type="ARBA" id="ARBA00022989"/>
    </source>
</evidence>
<keyword evidence="6 9" id="KW-0472">Membrane</keyword>
<evidence type="ECO:0000256" key="9">
    <source>
        <dbReference type="SAM" id="Phobius"/>
    </source>
</evidence>
<dbReference type="InterPro" id="IPR005595">
    <property type="entry name" value="TRAP_alpha"/>
</dbReference>
<reference evidence="11 12" key="1">
    <citation type="submission" date="2023-10" db="EMBL/GenBank/DDBJ databases">
        <title>Draft Genome Sequence of Candida saopaulonensis from a very Premature Infant with Sepsis.</title>
        <authorList>
            <person name="Ning Y."/>
            <person name="Dai R."/>
            <person name="Xiao M."/>
            <person name="Xu Y."/>
            <person name="Yan Q."/>
            <person name="Zhang L."/>
        </authorList>
    </citation>
    <scope>NUCLEOTIDE SEQUENCE [LARGE SCALE GENOMIC DNA]</scope>
    <source>
        <strain evidence="11 12">19XY460</strain>
    </source>
</reference>